<accession>A0A4Q7IJU4</accession>
<evidence type="ECO:0000259" key="1">
    <source>
        <dbReference type="PROSITE" id="PS50075"/>
    </source>
</evidence>
<protein>
    <submittedName>
        <fullName evidence="2">Isochorismatase</fullName>
    </submittedName>
</protein>
<dbReference type="InterPro" id="IPR036736">
    <property type="entry name" value="ACP-like_sf"/>
</dbReference>
<proteinExistence type="predicted"/>
<dbReference type="InterPro" id="IPR009081">
    <property type="entry name" value="PP-bd_ACP"/>
</dbReference>
<evidence type="ECO:0000313" key="2">
    <source>
        <dbReference type="EMBL" id="RZQ51496.1"/>
    </source>
</evidence>
<dbReference type="PROSITE" id="PS50075">
    <property type="entry name" value="CARRIER"/>
    <property type="match status" value="1"/>
</dbReference>
<name>A0A4Q7IJU4_9GAMM</name>
<reference evidence="2 3" key="1">
    <citation type="submission" date="2018-01" db="EMBL/GenBank/DDBJ databases">
        <title>Co-occurrence of chitin degradation, pigmentation and bioactivity in marine Pseudoalteromonas.</title>
        <authorList>
            <person name="Paulsen S."/>
            <person name="Gram L."/>
            <person name="Machado H."/>
        </authorList>
    </citation>
    <scope>NUCLEOTIDE SEQUENCE [LARGE SCALE GENOMIC DNA]</scope>
    <source>
        <strain evidence="2 3">S3898</strain>
    </source>
</reference>
<evidence type="ECO:0000313" key="3">
    <source>
        <dbReference type="Proteomes" id="UP000291338"/>
    </source>
</evidence>
<dbReference type="SUPFAM" id="SSF47336">
    <property type="entry name" value="ACP-like"/>
    <property type="match status" value="1"/>
</dbReference>
<dbReference type="Proteomes" id="UP000291338">
    <property type="component" value="Unassembled WGS sequence"/>
</dbReference>
<sequence length="74" mass="8325">MSKLNETEIKKQLSDLMPFHQGEIHDSDNLIALGLDSMSILKLLNQWRSRGADVSFSALVEEPTLAAWKNKLLS</sequence>
<gene>
    <name evidence="2" type="ORF">C1E23_19210</name>
</gene>
<dbReference type="Pfam" id="PF00550">
    <property type="entry name" value="PP-binding"/>
    <property type="match status" value="1"/>
</dbReference>
<feature type="domain" description="Carrier" evidence="1">
    <location>
        <begin position="1"/>
        <end position="74"/>
    </location>
</feature>
<dbReference type="EMBL" id="PPSX01000096">
    <property type="protein sequence ID" value="RZQ51496.1"/>
    <property type="molecule type" value="Genomic_DNA"/>
</dbReference>
<comment type="caution">
    <text evidence="2">The sequence shown here is derived from an EMBL/GenBank/DDBJ whole genome shotgun (WGS) entry which is preliminary data.</text>
</comment>
<dbReference type="AlphaFoldDB" id="A0A4Q7IJU4"/>
<organism evidence="2 3">
    <name type="scientific">Pseudoalteromonas phenolica</name>
    <dbReference type="NCBI Taxonomy" id="161398"/>
    <lineage>
        <taxon>Bacteria</taxon>
        <taxon>Pseudomonadati</taxon>
        <taxon>Pseudomonadota</taxon>
        <taxon>Gammaproteobacteria</taxon>
        <taxon>Alteromonadales</taxon>
        <taxon>Pseudoalteromonadaceae</taxon>
        <taxon>Pseudoalteromonas</taxon>
    </lineage>
</organism>
<dbReference type="Gene3D" id="1.10.1200.10">
    <property type="entry name" value="ACP-like"/>
    <property type="match status" value="1"/>
</dbReference>
<dbReference type="RefSeq" id="WP_130257098.1">
    <property type="nucleotide sequence ID" value="NZ_PPSX01000096.1"/>
</dbReference>